<proteinExistence type="predicted"/>
<dbReference type="AlphaFoldDB" id="A0A645ERP7"/>
<evidence type="ECO:0000313" key="1">
    <source>
        <dbReference type="EMBL" id="MPN03203.1"/>
    </source>
</evidence>
<accession>A0A645ERP7</accession>
<sequence>MDLFLHKVAVIAFFGSHRVPGNGADLCFNGSAFNGRKGDALPGNHGHLLRFQEYQAACVFHDGRNI</sequence>
<organism evidence="1">
    <name type="scientific">bioreactor metagenome</name>
    <dbReference type="NCBI Taxonomy" id="1076179"/>
    <lineage>
        <taxon>unclassified sequences</taxon>
        <taxon>metagenomes</taxon>
        <taxon>ecological metagenomes</taxon>
    </lineage>
</organism>
<reference evidence="1" key="1">
    <citation type="submission" date="2019-08" db="EMBL/GenBank/DDBJ databases">
        <authorList>
            <person name="Kucharzyk K."/>
            <person name="Murdoch R.W."/>
            <person name="Higgins S."/>
            <person name="Loffler F."/>
        </authorList>
    </citation>
    <scope>NUCLEOTIDE SEQUENCE</scope>
</reference>
<gene>
    <name evidence="1" type="ORF">SDC9_150429</name>
</gene>
<protein>
    <submittedName>
        <fullName evidence="1">Uncharacterized protein</fullName>
    </submittedName>
</protein>
<name>A0A645ERP7_9ZZZZ</name>
<dbReference type="EMBL" id="VSSQ01049131">
    <property type="protein sequence ID" value="MPN03203.1"/>
    <property type="molecule type" value="Genomic_DNA"/>
</dbReference>
<comment type="caution">
    <text evidence="1">The sequence shown here is derived from an EMBL/GenBank/DDBJ whole genome shotgun (WGS) entry which is preliminary data.</text>
</comment>